<comment type="subcellular location">
    <subcellularLocation>
        <location evidence="1">Cell membrane</location>
        <topology evidence="1">Multi-pass membrane protein</topology>
    </subcellularLocation>
</comment>
<evidence type="ECO:0000256" key="5">
    <source>
        <dbReference type="ARBA" id="ARBA00023136"/>
    </source>
</evidence>
<dbReference type="RefSeq" id="WP_344190793.1">
    <property type="nucleotide sequence ID" value="NZ_BAAAND010000004.1"/>
</dbReference>
<keyword evidence="2" id="KW-1003">Cell membrane</keyword>
<evidence type="ECO:0000256" key="1">
    <source>
        <dbReference type="ARBA" id="ARBA00004651"/>
    </source>
</evidence>
<keyword evidence="9" id="KW-1185">Reference proteome</keyword>
<dbReference type="PANTHER" id="PTHR33406:SF13">
    <property type="entry name" value="MEMBRANE PROTEIN YDFJ"/>
    <property type="match status" value="1"/>
</dbReference>
<feature type="transmembrane region" description="Helical" evidence="6">
    <location>
        <begin position="524"/>
        <end position="545"/>
    </location>
</feature>
<proteinExistence type="predicted"/>
<feature type="domain" description="Membrane transport protein MMPL" evidence="7">
    <location>
        <begin position="44"/>
        <end position="350"/>
    </location>
</feature>
<dbReference type="SUPFAM" id="SSF82866">
    <property type="entry name" value="Multidrug efflux transporter AcrB transmembrane domain"/>
    <property type="match status" value="2"/>
</dbReference>
<keyword evidence="5 6" id="KW-0472">Membrane</keyword>
<gene>
    <name evidence="8" type="ORF">GCM10009742_27310</name>
</gene>
<feature type="transmembrane region" description="Helical" evidence="6">
    <location>
        <begin position="608"/>
        <end position="627"/>
    </location>
</feature>
<feature type="transmembrane region" description="Helical" evidence="6">
    <location>
        <begin position="557"/>
        <end position="576"/>
    </location>
</feature>
<evidence type="ECO:0000259" key="7">
    <source>
        <dbReference type="Pfam" id="PF03176"/>
    </source>
</evidence>
<feature type="transmembrane region" description="Helical" evidence="6">
    <location>
        <begin position="350"/>
        <end position="368"/>
    </location>
</feature>
<feature type="transmembrane region" description="Helical" evidence="6">
    <location>
        <begin position="223"/>
        <end position="244"/>
    </location>
</feature>
<feature type="transmembrane region" description="Helical" evidence="6">
    <location>
        <begin position="271"/>
        <end position="290"/>
    </location>
</feature>
<sequence>MTRIASFCYRHRLLVVLCWIALTITSIGLAKQYGGPAATELGTGSAQSSQALALFKQHFPRQAADTLTLAVHADRRLDDPAVRTAVLRTVHRLEAADHVASVVTPYQNPRQLSADGRTGYAVATLDVSADKVPAATIKGLLKDLPTGNGVQFALGGTAVDAVETPGGGPADAVGLAVAAVVLLLTFGSVLAMGLPIVTALFGIAVGLSGLELLQNAFPAPSFAPILATMIGLGVGIDYALIIVTRYREALATGRTPHDAVVVAASTAGRSVLFAGGTVVIALCGLLLLGLDFMRGVGLGSAVTVAMTMAAATTLLPALLGFTGRRLAVRRKSAKVPWSARWAGVIARRPVLATVVSAAALLVLAAPALSLRFGMPDASTQPHDTSGYAAQKIITDGFGPGATSTLLVTVELPGADPAAVATEVSRVAGVASVSPAQVSPDGSIAVIAVQPTTGSQDPATTDLVQRLRAVDPHILVGGAAAAAVDFAQLTANRLPFIILVVVGLSLVLLVGIFRSVTLALKAGLMNLLSIGAAFGVLVAVLQWGWLHRALNFPATMPVTAWVPMIMFPVLFGISMDYEVFLISRIRESYVAGGSTRAAVQDGLSRTARVITAGAAIMIAVFLSVMLGADVGVKELGFGLAVAVFVDATIVRLVLVPASMELLGRLNWWIPGWLERLLDSGRPGAMLDLDTVSRS</sequence>
<dbReference type="Proteomes" id="UP001500190">
    <property type="component" value="Unassembled WGS sequence"/>
</dbReference>
<dbReference type="PANTHER" id="PTHR33406">
    <property type="entry name" value="MEMBRANE PROTEIN MJ1562-RELATED"/>
    <property type="match status" value="1"/>
</dbReference>
<feature type="transmembrane region" description="Helical" evidence="6">
    <location>
        <begin position="493"/>
        <end position="512"/>
    </location>
</feature>
<evidence type="ECO:0000256" key="3">
    <source>
        <dbReference type="ARBA" id="ARBA00022692"/>
    </source>
</evidence>
<dbReference type="InterPro" id="IPR050545">
    <property type="entry name" value="Mycobact_MmpL"/>
</dbReference>
<dbReference type="InterPro" id="IPR004869">
    <property type="entry name" value="MMPL_dom"/>
</dbReference>
<keyword evidence="3 6" id="KW-0812">Transmembrane</keyword>
<feature type="transmembrane region" description="Helical" evidence="6">
    <location>
        <begin position="199"/>
        <end position="217"/>
    </location>
</feature>
<accession>A0ABN2DNH8</accession>
<dbReference type="Gene3D" id="1.20.1640.10">
    <property type="entry name" value="Multidrug efflux transporter AcrB transmembrane domain"/>
    <property type="match status" value="2"/>
</dbReference>
<keyword evidence="4 6" id="KW-1133">Transmembrane helix</keyword>
<feature type="domain" description="Membrane transport protein MMPL" evidence="7">
    <location>
        <begin position="424"/>
        <end position="667"/>
    </location>
</feature>
<dbReference type="EMBL" id="BAAAND010000004">
    <property type="protein sequence ID" value="GAA1581305.1"/>
    <property type="molecule type" value="Genomic_DNA"/>
</dbReference>
<organism evidence="8 9">
    <name type="scientific">Kribbella karoonensis</name>
    <dbReference type="NCBI Taxonomy" id="324851"/>
    <lineage>
        <taxon>Bacteria</taxon>
        <taxon>Bacillati</taxon>
        <taxon>Actinomycetota</taxon>
        <taxon>Actinomycetes</taxon>
        <taxon>Propionibacteriales</taxon>
        <taxon>Kribbellaceae</taxon>
        <taxon>Kribbella</taxon>
    </lineage>
</organism>
<evidence type="ECO:0000256" key="6">
    <source>
        <dbReference type="SAM" id="Phobius"/>
    </source>
</evidence>
<comment type="caution">
    <text evidence="8">The sequence shown here is derived from an EMBL/GenBank/DDBJ whole genome shotgun (WGS) entry which is preliminary data.</text>
</comment>
<reference evidence="8 9" key="1">
    <citation type="journal article" date="2019" name="Int. J. Syst. Evol. Microbiol.">
        <title>The Global Catalogue of Microorganisms (GCM) 10K type strain sequencing project: providing services to taxonomists for standard genome sequencing and annotation.</title>
        <authorList>
            <consortium name="The Broad Institute Genomics Platform"/>
            <consortium name="The Broad Institute Genome Sequencing Center for Infectious Disease"/>
            <person name="Wu L."/>
            <person name="Ma J."/>
        </authorList>
    </citation>
    <scope>NUCLEOTIDE SEQUENCE [LARGE SCALE GENOMIC DNA]</scope>
    <source>
        <strain evidence="8 9">JCM 14304</strain>
    </source>
</reference>
<evidence type="ECO:0000256" key="2">
    <source>
        <dbReference type="ARBA" id="ARBA00022475"/>
    </source>
</evidence>
<name>A0ABN2DNH8_9ACTN</name>
<protein>
    <submittedName>
        <fullName evidence="8">MMPL family transporter</fullName>
    </submittedName>
</protein>
<evidence type="ECO:0000256" key="4">
    <source>
        <dbReference type="ARBA" id="ARBA00022989"/>
    </source>
</evidence>
<evidence type="ECO:0000313" key="9">
    <source>
        <dbReference type="Proteomes" id="UP001500190"/>
    </source>
</evidence>
<feature type="transmembrane region" description="Helical" evidence="6">
    <location>
        <begin position="296"/>
        <end position="321"/>
    </location>
</feature>
<feature type="transmembrane region" description="Helical" evidence="6">
    <location>
        <begin position="172"/>
        <end position="192"/>
    </location>
</feature>
<evidence type="ECO:0000313" key="8">
    <source>
        <dbReference type="EMBL" id="GAA1581305.1"/>
    </source>
</evidence>
<feature type="transmembrane region" description="Helical" evidence="6">
    <location>
        <begin position="633"/>
        <end position="653"/>
    </location>
</feature>
<dbReference type="Pfam" id="PF03176">
    <property type="entry name" value="MMPL"/>
    <property type="match status" value="2"/>
</dbReference>